<accession>A0ABP9ENP6</accession>
<feature type="domain" description="Polymerase nucleotidyl transferase" evidence="1">
    <location>
        <begin position="20"/>
        <end position="64"/>
    </location>
</feature>
<dbReference type="SUPFAM" id="SSF81301">
    <property type="entry name" value="Nucleotidyltransferase"/>
    <property type="match status" value="1"/>
</dbReference>
<dbReference type="Gene3D" id="3.30.460.10">
    <property type="entry name" value="Beta Polymerase, domain 2"/>
    <property type="match status" value="1"/>
</dbReference>
<keyword evidence="3" id="KW-1185">Reference proteome</keyword>
<sequence>MFYPSTLPNRHRQFIERALPQLQSDPRLVGVAASGSYANNTLDPFSDLDLVIAVEPEHFDSVMRDRSQIAAKLAPDEQLLAHFTGEHVGEPRLVIGLYLDAGAAPLHVDLKFVQVQDAAVRVDEPCILWARDERLAQALAQGEGRYPRAEAQWIEDRFWIWVHYAATKIGRGEYFEALDCLGFLRGQVLGPLAQQDAGFEPCGVRKLEQQVPEFAMKLQGTVALCDAQSLVRATRCAAELYQSLRSDPVCINGAAQQAALAYLDALGQD</sequence>
<dbReference type="InterPro" id="IPR043519">
    <property type="entry name" value="NT_sf"/>
</dbReference>
<dbReference type="RefSeq" id="WP_345334983.1">
    <property type="nucleotide sequence ID" value="NZ_BAABJZ010000024.1"/>
</dbReference>
<organism evidence="2 3">
    <name type="scientific">Ferrimonas pelagia</name>
    <dbReference type="NCBI Taxonomy" id="1177826"/>
    <lineage>
        <taxon>Bacteria</taxon>
        <taxon>Pseudomonadati</taxon>
        <taxon>Pseudomonadota</taxon>
        <taxon>Gammaproteobacteria</taxon>
        <taxon>Alteromonadales</taxon>
        <taxon>Ferrimonadaceae</taxon>
        <taxon>Ferrimonas</taxon>
    </lineage>
</organism>
<comment type="caution">
    <text evidence="2">The sequence shown here is derived from an EMBL/GenBank/DDBJ whole genome shotgun (WGS) entry which is preliminary data.</text>
</comment>
<gene>
    <name evidence="2" type="ORF">GCM10023333_17540</name>
</gene>
<dbReference type="InterPro" id="IPR002934">
    <property type="entry name" value="Polymerase_NTP_transf_dom"/>
</dbReference>
<reference evidence="3" key="1">
    <citation type="journal article" date="2019" name="Int. J. Syst. Evol. Microbiol.">
        <title>The Global Catalogue of Microorganisms (GCM) 10K type strain sequencing project: providing services to taxonomists for standard genome sequencing and annotation.</title>
        <authorList>
            <consortium name="The Broad Institute Genomics Platform"/>
            <consortium name="The Broad Institute Genome Sequencing Center for Infectious Disease"/>
            <person name="Wu L."/>
            <person name="Ma J."/>
        </authorList>
    </citation>
    <scope>NUCLEOTIDE SEQUENCE [LARGE SCALE GENOMIC DNA]</scope>
    <source>
        <strain evidence="3">JCM 18401</strain>
    </source>
</reference>
<evidence type="ECO:0000313" key="2">
    <source>
        <dbReference type="EMBL" id="GAA4883768.1"/>
    </source>
</evidence>
<protein>
    <submittedName>
        <fullName evidence="2">Aminoglycoside 6-adenylyltransferase</fullName>
    </submittedName>
</protein>
<dbReference type="Proteomes" id="UP001499988">
    <property type="component" value="Unassembled WGS sequence"/>
</dbReference>
<evidence type="ECO:0000259" key="1">
    <source>
        <dbReference type="Pfam" id="PF01909"/>
    </source>
</evidence>
<evidence type="ECO:0000313" key="3">
    <source>
        <dbReference type="Proteomes" id="UP001499988"/>
    </source>
</evidence>
<proteinExistence type="predicted"/>
<dbReference type="Pfam" id="PF01909">
    <property type="entry name" value="NTP_transf_2"/>
    <property type="match status" value="1"/>
</dbReference>
<dbReference type="EMBL" id="BAABJZ010000024">
    <property type="protein sequence ID" value="GAA4883768.1"/>
    <property type="molecule type" value="Genomic_DNA"/>
</dbReference>
<name>A0ABP9ENP6_9GAMM</name>